<comment type="caution">
    <text evidence="1">The sequence shown here is derived from an EMBL/GenBank/DDBJ whole genome shotgun (WGS) entry which is preliminary data.</text>
</comment>
<reference evidence="1" key="1">
    <citation type="journal article" date="2015" name="Nature">
        <title>Complex archaea that bridge the gap between prokaryotes and eukaryotes.</title>
        <authorList>
            <person name="Spang A."/>
            <person name="Saw J.H."/>
            <person name="Jorgensen S.L."/>
            <person name="Zaremba-Niedzwiedzka K."/>
            <person name="Martijn J."/>
            <person name="Lind A.E."/>
            <person name="van Eijk R."/>
            <person name="Schleper C."/>
            <person name="Guy L."/>
            <person name="Ettema T.J."/>
        </authorList>
    </citation>
    <scope>NUCLEOTIDE SEQUENCE</scope>
</reference>
<evidence type="ECO:0000313" key="1">
    <source>
        <dbReference type="EMBL" id="KKK85616.1"/>
    </source>
</evidence>
<protein>
    <submittedName>
        <fullName evidence="1">Uncharacterized protein</fullName>
    </submittedName>
</protein>
<sequence>GRLKAIIFDNLAEFNKLHDRVHKAMLADGAKQERWCFPDKHPKGNRIWFTVEDRMLEYLTDKERARIVELLPDWFPPIPSEGLEL</sequence>
<gene>
    <name evidence="1" type="ORF">LCGC14_2771490</name>
</gene>
<dbReference type="EMBL" id="LAZR01051224">
    <property type="protein sequence ID" value="KKK85616.1"/>
    <property type="molecule type" value="Genomic_DNA"/>
</dbReference>
<name>A0A0F9BML6_9ZZZZ</name>
<proteinExistence type="predicted"/>
<organism evidence="1">
    <name type="scientific">marine sediment metagenome</name>
    <dbReference type="NCBI Taxonomy" id="412755"/>
    <lineage>
        <taxon>unclassified sequences</taxon>
        <taxon>metagenomes</taxon>
        <taxon>ecological metagenomes</taxon>
    </lineage>
</organism>
<accession>A0A0F9BML6</accession>
<feature type="non-terminal residue" evidence="1">
    <location>
        <position position="1"/>
    </location>
</feature>
<dbReference type="AlphaFoldDB" id="A0A0F9BML6"/>